<evidence type="ECO:0000313" key="4">
    <source>
        <dbReference type="Proteomes" id="UP000247459"/>
    </source>
</evidence>
<comment type="caution">
    <text evidence="3">The sequence shown here is derived from an EMBL/GenBank/DDBJ whole genome shotgun (WGS) entry which is preliminary data.</text>
</comment>
<proteinExistence type="predicted"/>
<evidence type="ECO:0000313" key="3">
    <source>
        <dbReference type="EMBL" id="PYY25981.1"/>
    </source>
</evidence>
<feature type="compositionally biased region" description="Low complexity" evidence="1">
    <location>
        <begin position="51"/>
        <end position="71"/>
    </location>
</feature>
<reference evidence="3 4" key="1">
    <citation type="submission" date="2018-01" db="EMBL/GenBank/DDBJ databases">
        <title>Genome sequence of the PGP bacterium Paenibacillus illinoisensis E3.</title>
        <authorList>
            <person name="Rolli E."/>
            <person name="Marasco R."/>
            <person name="Bessem C."/>
            <person name="Michoud G."/>
            <person name="Gaiarsa S."/>
            <person name="Borin S."/>
            <person name="Daffonchio D."/>
        </authorList>
    </citation>
    <scope>NUCLEOTIDE SEQUENCE [LARGE SCALE GENOMIC DNA]</scope>
    <source>
        <strain evidence="3 4">E3</strain>
    </source>
</reference>
<accession>A0A2W0CQL8</accession>
<dbReference type="RefSeq" id="WP_110822092.1">
    <property type="nucleotide sequence ID" value="NZ_PRLG01000029.1"/>
</dbReference>
<dbReference type="SUPFAM" id="SSF54736">
    <property type="entry name" value="ClpS-like"/>
    <property type="match status" value="1"/>
</dbReference>
<dbReference type="InterPro" id="IPR013823">
    <property type="entry name" value="Ribosomal_bL12_C"/>
</dbReference>
<gene>
    <name evidence="3" type="ORF">PIL02S_05351</name>
</gene>
<name>A0A2W0CQL8_9BACL</name>
<dbReference type="InterPro" id="IPR014719">
    <property type="entry name" value="Ribosomal_bL12_C/ClpS-like"/>
</dbReference>
<organism evidence="3 4">
    <name type="scientific">Paenibacillus illinoisensis</name>
    <dbReference type="NCBI Taxonomy" id="59845"/>
    <lineage>
        <taxon>Bacteria</taxon>
        <taxon>Bacillati</taxon>
        <taxon>Bacillota</taxon>
        <taxon>Bacilli</taxon>
        <taxon>Bacillales</taxon>
        <taxon>Paenibacillaceae</taxon>
        <taxon>Paenibacillus</taxon>
    </lineage>
</organism>
<dbReference type="GO" id="GO:0003735">
    <property type="term" value="F:structural constituent of ribosome"/>
    <property type="evidence" value="ECO:0007669"/>
    <property type="project" value="InterPro"/>
</dbReference>
<dbReference type="GO" id="GO:0006412">
    <property type="term" value="P:translation"/>
    <property type="evidence" value="ECO:0007669"/>
    <property type="project" value="InterPro"/>
</dbReference>
<dbReference type="Proteomes" id="UP000247459">
    <property type="component" value="Unassembled WGS sequence"/>
</dbReference>
<dbReference type="AlphaFoldDB" id="A0A2W0CQL8"/>
<evidence type="ECO:0000259" key="2">
    <source>
        <dbReference type="Pfam" id="PF00542"/>
    </source>
</evidence>
<dbReference type="Pfam" id="PF00542">
    <property type="entry name" value="Ribosomal_L12"/>
    <property type="match status" value="1"/>
</dbReference>
<feature type="domain" description="Large ribosomal subunit protein bL12 C-terminal" evidence="2">
    <location>
        <begin position="81"/>
        <end position="115"/>
    </location>
</feature>
<evidence type="ECO:0000256" key="1">
    <source>
        <dbReference type="SAM" id="MobiDB-lite"/>
    </source>
</evidence>
<dbReference type="Gene3D" id="3.30.1390.10">
    <property type="match status" value="1"/>
</dbReference>
<feature type="region of interest" description="Disordered" evidence="1">
    <location>
        <begin position="40"/>
        <end position="71"/>
    </location>
</feature>
<dbReference type="EMBL" id="PRLG01000029">
    <property type="protein sequence ID" value="PYY25981.1"/>
    <property type="molecule type" value="Genomic_DNA"/>
</dbReference>
<sequence length="119" mass="13391">MEINTIFLIVLLLLIVILLTRVISLQSQLNELKRDVERIENGAGITKRTPSSSFNYPVSSSTLSSSSEQPTELSELDQELILMIQQGNKIKAIKKLREARNLSLKDAKDYVDTLERTSS</sequence>
<dbReference type="OrthoDB" id="2157431at2"/>
<protein>
    <recommendedName>
        <fullName evidence="2">Large ribosomal subunit protein bL12 C-terminal domain-containing protein</fullName>
    </recommendedName>
</protein>